<name>A0A4S8SIT2_AURPU</name>
<gene>
    <name evidence="13" type="ORF">D6D28_05015</name>
</gene>
<dbReference type="EMBL" id="QZAF01000189">
    <property type="protein sequence ID" value="THV70632.1"/>
    <property type="molecule type" value="Genomic_DNA"/>
</dbReference>
<comment type="subcellular location">
    <subcellularLocation>
        <location evidence="1">Membrane</location>
        <topology evidence="1">Multi-pass membrane protein</topology>
    </subcellularLocation>
    <subcellularLocation>
        <location evidence="11">Mitochondrion membrane</location>
    </subcellularLocation>
</comment>
<dbReference type="InterPro" id="IPR016166">
    <property type="entry name" value="FAD-bd_PCMH"/>
</dbReference>
<dbReference type="GO" id="GO:0006865">
    <property type="term" value="P:amino acid transport"/>
    <property type="evidence" value="ECO:0007669"/>
    <property type="project" value="InterPro"/>
</dbReference>
<dbReference type="AlphaFoldDB" id="A0A4S8SIT2"/>
<evidence type="ECO:0000259" key="12">
    <source>
        <dbReference type="PROSITE" id="PS51387"/>
    </source>
</evidence>
<evidence type="ECO:0000256" key="3">
    <source>
        <dbReference type="ARBA" id="ARBA00005466"/>
    </source>
</evidence>
<feature type="domain" description="FAD-binding PCMH-type" evidence="12">
    <location>
        <begin position="646"/>
        <end position="816"/>
    </location>
</feature>
<dbReference type="PROSITE" id="PS51387">
    <property type="entry name" value="FAD_PCMH"/>
    <property type="match status" value="1"/>
</dbReference>
<feature type="transmembrane region" description="Helical" evidence="11">
    <location>
        <begin position="404"/>
        <end position="425"/>
    </location>
</feature>
<evidence type="ECO:0000256" key="7">
    <source>
        <dbReference type="ARBA" id="ARBA00022989"/>
    </source>
</evidence>
<evidence type="ECO:0000256" key="1">
    <source>
        <dbReference type="ARBA" id="ARBA00004141"/>
    </source>
</evidence>
<organism evidence="13 14">
    <name type="scientific">Aureobasidium pullulans</name>
    <name type="common">Black yeast</name>
    <name type="synonym">Pullularia pullulans</name>
    <dbReference type="NCBI Taxonomy" id="5580"/>
    <lineage>
        <taxon>Eukaryota</taxon>
        <taxon>Fungi</taxon>
        <taxon>Dikarya</taxon>
        <taxon>Ascomycota</taxon>
        <taxon>Pezizomycotina</taxon>
        <taxon>Dothideomycetes</taxon>
        <taxon>Dothideomycetidae</taxon>
        <taxon>Dothideales</taxon>
        <taxon>Saccotheciaceae</taxon>
        <taxon>Aureobasidium</taxon>
    </lineage>
</organism>
<dbReference type="InterPro" id="IPR016167">
    <property type="entry name" value="FAD-bd_PCMH_sub1"/>
</dbReference>
<feature type="transmembrane region" description="Helical" evidence="11">
    <location>
        <begin position="277"/>
        <end position="299"/>
    </location>
</feature>
<evidence type="ECO:0000256" key="8">
    <source>
        <dbReference type="ARBA" id="ARBA00023002"/>
    </source>
</evidence>
<dbReference type="InterPro" id="IPR006094">
    <property type="entry name" value="Oxid_FAD_bind_N"/>
</dbReference>
<dbReference type="InterPro" id="IPR006093">
    <property type="entry name" value="Oxy_OxRdtase_FAD_BS"/>
</dbReference>
<dbReference type="NCBIfam" id="TIGR01678">
    <property type="entry name" value="FAD_lactone_ox"/>
    <property type="match status" value="1"/>
</dbReference>
<feature type="transmembrane region" description="Helical" evidence="11">
    <location>
        <begin position="484"/>
        <end position="506"/>
    </location>
</feature>
<dbReference type="SUPFAM" id="SSF56176">
    <property type="entry name" value="FAD-binding/transporter-associated domain-like"/>
    <property type="match status" value="1"/>
</dbReference>
<comment type="pathway">
    <text evidence="2 11">Cofactor biosynthesis; D-erythroascorbate biosynthesis; dehydro-D-arabinono-1,4-lactone from D-arabinose: step 2/2.</text>
</comment>
<dbReference type="GO" id="GO:0003885">
    <property type="term" value="F:D-arabinono-1,4-lactone oxidase activity"/>
    <property type="evidence" value="ECO:0007669"/>
    <property type="project" value="UniProtKB-UniRule"/>
</dbReference>
<keyword evidence="6 11" id="KW-0812">Transmembrane</keyword>
<dbReference type="GO" id="GO:0015101">
    <property type="term" value="F:organic cation transmembrane transporter activity"/>
    <property type="evidence" value="ECO:0007669"/>
    <property type="project" value="UniProtKB-ARBA"/>
</dbReference>
<dbReference type="PROSITE" id="PS00218">
    <property type="entry name" value="AMINO_ACID_PERMEASE_1"/>
    <property type="match status" value="1"/>
</dbReference>
<dbReference type="PANTHER" id="PTHR45649:SF14">
    <property type="entry name" value="GABA PERMEASE"/>
    <property type="match status" value="1"/>
</dbReference>
<sequence>MLLGMLVDFAWPEKIGRQSLSHCQLNSLVDLYFFESEGSSTPTTVGGITNMYTIFFVKTLRRMRVTRAPPHIGTRNDLRVAHDISFSTTISITMTGGGISDDALQLAALGHTQELKRTFSPLAMLGLAFAILNSWTALATSLSLALPSGGPTSVLWGLITAGICNLCLAASLAEFLSAYPSAGGQYHWAAMLCPNSRMISWITGWINFYQVGGWMALTATGGLLGSQLILGIISLMSPSYDPKSWHQFLIYIGYNVFAFCLNAFANRIIPHIDRGAIIWSITGFVVVSITILACASPNYSSAEFVFGEFINETGWPDGVAWLLGLLQGGFGLTGYDAVAHMIEEIPNPRKTGPFVMITCVAIGTFTGFIFLMCLLFVAGNIDDVIASPAGPLLQILYNATSSRAGAICLLMFPLVCTVFATIAIMTTSSRMAWAFARDRGLPASKFFSKVHKGLDVPVNALALTLALVIIFGCVFLGSSSAFNAITSASVVALSITYGIPIALNVLQGRKGLPADRAFILPSWFAWFANLLGLAYVIITSVLFLFPPELPVNSNNMNYCVVAFGIWLLISLLTWIFDGRKNYTGPKVDIVDEHVLTASPSPEVVRTNNNDLDYSEKGKESDIREVDPEVAFPVNSQHVHSTWARTFHSRPELYMQPETTEEIQKIIKLARRSRRRIVVVGCGHSPSDITCTSSWMVNLDKYNRVLNVDRESKRLTVQGGIRLRDLNLAASKHGLTMSNLGSIHDQSIVGAISTGTHGSTLKHGLMSDSVKSIRVALSDGSIAYCSADENQDLFRAALTSLGALGIITEVEFEMTDATNIEWEQTLKPLDWVLSRWDKDLWTNKEFTRVWWLPYMKRAIVWSASKTDKPERPPVSSWYGGSVGFHTYQILLWVSNYVPSILPAIEWFVFGMQYGFSDHAVTSGIEPQRTGLLMNCLYSQFVNEWALPLEKGPEAITRLSAWINGEEGSGIPFSNKGLYVHAPVEVRVSDTSRVQPRPWMDNTNANGPTLYLNATLYRPFLKDPPCHERYYEAFEYLMKELGAKPHWAKNFSTVTNDDMQNMFGDNLTSFLRVRDEADPDGVFLGAWHRRYLLPANHPRYACEEKEMARTKAADGGKNWFGELTNNPRTADEKTALLSSTQGPEHDDLEDQRRFRETAAESLFGTKVFDKM</sequence>
<dbReference type="FunFam" id="1.20.1740.10:FF:000046">
    <property type="entry name" value="Amino-acid permease, putative"/>
    <property type="match status" value="1"/>
</dbReference>
<feature type="transmembrane region" description="Helical" evidence="11">
    <location>
        <begin position="354"/>
        <end position="378"/>
    </location>
</feature>
<evidence type="ECO:0000256" key="10">
    <source>
        <dbReference type="ARBA" id="ARBA00033418"/>
    </source>
</evidence>
<dbReference type="Gene3D" id="3.30.465.10">
    <property type="match status" value="1"/>
</dbReference>
<comment type="similarity">
    <text evidence="3 11">Belongs to the oxygen-dependent FAD-linked oxidoreductase family.</text>
</comment>
<feature type="transmembrane region" description="Helical" evidence="11">
    <location>
        <begin position="555"/>
        <end position="576"/>
    </location>
</feature>
<comment type="caution">
    <text evidence="13">The sequence shown here is derived from an EMBL/GenBank/DDBJ whole genome shotgun (WGS) entry which is preliminary data.</text>
</comment>
<evidence type="ECO:0000256" key="2">
    <source>
        <dbReference type="ARBA" id="ARBA00005083"/>
    </source>
</evidence>
<dbReference type="InterPro" id="IPR030654">
    <property type="entry name" value="Sugar_lactone_oxidase"/>
</dbReference>
<feature type="transmembrane region" description="Helical" evidence="11">
    <location>
        <begin position="154"/>
        <end position="176"/>
    </location>
</feature>
<evidence type="ECO:0000256" key="5">
    <source>
        <dbReference type="ARBA" id="ARBA00022448"/>
    </source>
</evidence>
<keyword evidence="5" id="KW-0813">Transport</keyword>
<evidence type="ECO:0000256" key="9">
    <source>
        <dbReference type="ARBA" id="ARBA00023136"/>
    </source>
</evidence>
<comment type="caution">
    <text evidence="11">Lacks conserved residue(s) required for the propagation of feature annotation.</text>
</comment>
<dbReference type="InterPro" id="IPR016169">
    <property type="entry name" value="FAD-bd_PCMH_sub2"/>
</dbReference>
<dbReference type="InterPro" id="IPR004840">
    <property type="entry name" value="Amino_acid_permease_CS"/>
</dbReference>
<dbReference type="UniPathway" id="UPA00771">
    <property type="reaction ID" value="UER00766"/>
</dbReference>
<feature type="transmembrane region" description="Helical" evidence="11">
    <location>
        <begin position="458"/>
        <end position="478"/>
    </location>
</feature>
<comment type="catalytic activity">
    <reaction evidence="11">
        <text>D-arabinono-1,4-lactone + O2 = dehydro-D-arabinono-1,4-lactone + H2O2 + H(+)</text>
        <dbReference type="Rhea" id="RHEA:23756"/>
        <dbReference type="ChEBI" id="CHEBI:15378"/>
        <dbReference type="ChEBI" id="CHEBI:15379"/>
        <dbReference type="ChEBI" id="CHEBI:16240"/>
        <dbReference type="ChEBI" id="CHEBI:16292"/>
        <dbReference type="ChEBI" id="CHEBI:58277"/>
        <dbReference type="EC" id="1.1.3.37"/>
    </reaction>
</comment>
<evidence type="ECO:0000256" key="11">
    <source>
        <dbReference type="RuleBase" id="RU367158"/>
    </source>
</evidence>
<feature type="transmembrane region" description="Helical" evidence="11">
    <location>
        <begin position="122"/>
        <end position="142"/>
    </location>
</feature>
<dbReference type="Pfam" id="PF01565">
    <property type="entry name" value="FAD_binding_4"/>
    <property type="match status" value="1"/>
</dbReference>
<proteinExistence type="inferred from homology"/>
<feature type="transmembrane region" description="Helical" evidence="11">
    <location>
        <begin position="518"/>
        <end position="543"/>
    </location>
</feature>
<keyword evidence="11" id="KW-0285">Flavoprotein</keyword>
<accession>A0A4S8SIT2</accession>
<dbReference type="PANTHER" id="PTHR45649">
    <property type="entry name" value="AMINO-ACID PERMEASE BAT1"/>
    <property type="match status" value="1"/>
</dbReference>
<keyword evidence="8 11" id="KW-0560">Oxidoreductase</keyword>
<protein>
    <recommendedName>
        <fullName evidence="4 11">D-arabinono-1,4-lactone oxidase</fullName>
        <shortName evidence="11">ALO</shortName>
        <ecNumber evidence="4 11">1.1.3.37</ecNumber>
    </recommendedName>
    <alternativeName>
        <fullName evidence="10 11">L-galactono-gamma-lactone oxidase</fullName>
    </alternativeName>
</protein>
<dbReference type="Gene3D" id="3.30.43.10">
    <property type="entry name" value="Uridine Diphospho-n-acetylenolpyruvylglucosamine Reductase, domain 2"/>
    <property type="match status" value="1"/>
</dbReference>
<evidence type="ECO:0000256" key="4">
    <source>
        <dbReference type="ARBA" id="ARBA00013136"/>
    </source>
</evidence>
<dbReference type="Proteomes" id="UP000304951">
    <property type="component" value="Unassembled WGS sequence"/>
</dbReference>
<keyword evidence="11" id="KW-0274">FAD</keyword>
<feature type="transmembrane region" description="Helical" evidence="11">
    <location>
        <begin position="248"/>
        <end position="265"/>
    </location>
</feature>
<keyword evidence="9 11" id="KW-0472">Membrane</keyword>
<feature type="transmembrane region" description="Helical" evidence="11">
    <location>
        <begin position="214"/>
        <end position="236"/>
    </location>
</feature>
<dbReference type="Pfam" id="PF13520">
    <property type="entry name" value="AA_permease_2"/>
    <property type="match status" value="1"/>
</dbReference>
<dbReference type="Gene3D" id="3.30.70.2520">
    <property type="match status" value="1"/>
</dbReference>
<evidence type="ECO:0000313" key="13">
    <source>
        <dbReference type="EMBL" id="THV70632.1"/>
    </source>
</evidence>
<dbReference type="PROSITE" id="PS00862">
    <property type="entry name" value="OX2_COVAL_FAD"/>
    <property type="match status" value="1"/>
</dbReference>
<evidence type="ECO:0000256" key="6">
    <source>
        <dbReference type="ARBA" id="ARBA00022692"/>
    </source>
</evidence>
<dbReference type="EC" id="1.1.3.37" evidence="4 11"/>
<keyword evidence="11" id="KW-0496">Mitochondrion</keyword>
<evidence type="ECO:0000313" key="14">
    <source>
        <dbReference type="Proteomes" id="UP000304951"/>
    </source>
</evidence>
<dbReference type="InterPro" id="IPR007173">
    <property type="entry name" value="ALO_C"/>
</dbReference>
<reference evidence="13 14" key="1">
    <citation type="submission" date="2018-10" db="EMBL/GenBank/DDBJ databases">
        <title>Fifty Aureobasidium pullulans genomes reveal a recombining polyextremotolerant generalist.</title>
        <authorList>
            <person name="Gostincar C."/>
            <person name="Turk M."/>
            <person name="Zajc J."/>
            <person name="Gunde-Cimerman N."/>
        </authorList>
    </citation>
    <scope>NUCLEOTIDE SEQUENCE [LARGE SCALE GENOMIC DNA]</scope>
    <source>
        <strain evidence="13 14">EXF-11900</strain>
    </source>
</reference>
<comment type="cofactor">
    <cofactor evidence="11">
        <name>FAD</name>
        <dbReference type="ChEBI" id="CHEBI:57692"/>
    </cofactor>
</comment>
<dbReference type="Pfam" id="PF04030">
    <property type="entry name" value="ALO"/>
    <property type="match status" value="1"/>
</dbReference>
<dbReference type="InterPro" id="IPR036318">
    <property type="entry name" value="FAD-bd_PCMH-like_sf"/>
</dbReference>
<dbReference type="GO" id="GO:0071949">
    <property type="term" value="F:FAD binding"/>
    <property type="evidence" value="ECO:0007669"/>
    <property type="project" value="UniProtKB-UniRule"/>
</dbReference>
<dbReference type="InterPro" id="IPR002293">
    <property type="entry name" value="AA/rel_permease1"/>
</dbReference>
<dbReference type="GO" id="GO:0031966">
    <property type="term" value="C:mitochondrial membrane"/>
    <property type="evidence" value="ECO:0007669"/>
    <property type="project" value="UniProtKB-SubCell"/>
</dbReference>
<dbReference type="Gene3D" id="1.20.1740.10">
    <property type="entry name" value="Amino acid/polyamine transporter I"/>
    <property type="match status" value="1"/>
</dbReference>
<keyword evidence="7 11" id="KW-1133">Transmembrane helix</keyword>